<feature type="domain" description="DNA mimic protein DMP19 C-terminal" evidence="1">
    <location>
        <begin position="6"/>
        <end position="75"/>
    </location>
</feature>
<comment type="caution">
    <text evidence="2">The sequence shown here is derived from an EMBL/GenBank/DDBJ whole genome shotgun (WGS) entry which is preliminary data.</text>
</comment>
<protein>
    <recommendedName>
        <fullName evidence="1">DNA mimic protein DMP19 C-terminal domain-containing protein</fullName>
    </recommendedName>
</protein>
<dbReference type="Pfam" id="PF14300">
    <property type="entry name" value="DMP19"/>
    <property type="match status" value="1"/>
</dbReference>
<gene>
    <name evidence="2" type="ORF">SDC9_151600</name>
</gene>
<dbReference type="EMBL" id="VSSQ01050278">
    <property type="protein sequence ID" value="MPN04363.1"/>
    <property type="molecule type" value="Genomic_DNA"/>
</dbReference>
<name>A0A645EV30_9ZZZZ</name>
<dbReference type="InterPro" id="IPR025402">
    <property type="entry name" value="DMP19_C"/>
</dbReference>
<reference evidence="2" key="1">
    <citation type="submission" date="2019-08" db="EMBL/GenBank/DDBJ databases">
        <authorList>
            <person name="Kucharzyk K."/>
            <person name="Murdoch R.W."/>
            <person name="Higgins S."/>
            <person name="Loffler F."/>
        </authorList>
    </citation>
    <scope>NUCLEOTIDE SEQUENCE</scope>
</reference>
<evidence type="ECO:0000259" key="1">
    <source>
        <dbReference type="Pfam" id="PF14300"/>
    </source>
</evidence>
<proteinExistence type="predicted"/>
<accession>A0A645EV30</accession>
<evidence type="ECO:0000313" key="2">
    <source>
        <dbReference type="EMBL" id="MPN04363.1"/>
    </source>
</evidence>
<organism evidence="2">
    <name type="scientific">bioreactor metagenome</name>
    <dbReference type="NCBI Taxonomy" id="1076179"/>
    <lineage>
        <taxon>unclassified sequences</taxon>
        <taxon>metagenomes</taxon>
        <taxon>ecological metagenomes</taxon>
    </lineage>
</organism>
<sequence length="83" mass="9505">MANHQLTLQALHAIGAPVTQQCLQDMFAVVRRFEDMPENVDLSDLPALLTDAEHEQLQELEEAFWDYPEPLNKLMVMHYGPAQ</sequence>
<dbReference type="AlphaFoldDB" id="A0A645EV30"/>